<organism evidence="1">
    <name type="scientific">viral metagenome</name>
    <dbReference type="NCBI Taxonomy" id="1070528"/>
    <lineage>
        <taxon>unclassified sequences</taxon>
        <taxon>metagenomes</taxon>
        <taxon>organismal metagenomes</taxon>
    </lineage>
</organism>
<dbReference type="AlphaFoldDB" id="A0A6C0DYR0"/>
<proteinExistence type="predicted"/>
<protein>
    <submittedName>
        <fullName evidence="1">Uncharacterized protein</fullName>
    </submittedName>
</protein>
<dbReference type="EMBL" id="MN739698">
    <property type="protein sequence ID" value="QHT21914.1"/>
    <property type="molecule type" value="Genomic_DNA"/>
</dbReference>
<evidence type="ECO:0000313" key="1">
    <source>
        <dbReference type="EMBL" id="QHT21914.1"/>
    </source>
</evidence>
<name>A0A6C0DYR0_9ZZZZ</name>
<accession>A0A6C0DYR0</accession>
<reference evidence="1" key="1">
    <citation type="journal article" date="2020" name="Nature">
        <title>Giant virus diversity and host interactions through global metagenomics.</title>
        <authorList>
            <person name="Schulz F."/>
            <person name="Roux S."/>
            <person name="Paez-Espino D."/>
            <person name="Jungbluth S."/>
            <person name="Walsh D.A."/>
            <person name="Denef V.J."/>
            <person name="McMahon K.D."/>
            <person name="Konstantinidis K.T."/>
            <person name="Eloe-Fadrosh E.A."/>
            <person name="Kyrpides N.C."/>
            <person name="Woyke T."/>
        </authorList>
    </citation>
    <scope>NUCLEOTIDE SEQUENCE</scope>
    <source>
        <strain evidence="1">GVMAG-M-3300023179-103</strain>
    </source>
</reference>
<sequence>MDICDLCKYDFSILENNILEKNETFLIDLFRVFKTNHNNIDLIEYLNNFSLNITDKVSILDILLDIIKRLNKNDKFNLIKLIWSCSGFRQIVNDINIFAYINEPYAFYDVVNVKKYVLVHNDIIEDNNINISFLEKLINNNIALTYENPFDYHIKPNNIEHCFIIFNLLINYEKNNSQKILFINGVKTFYLFFCECLYNAEKDVDRSIELNIDYDTLLEMNNTMEHLKILMDTIDRHYVDNKMMEYLFDFDSDNLDRILSCVGYGKIKFNKKSTIIYKILKDNFPIHIKFNASKLLLVNDNEINEYLIQDTEMIVLKKYIIEDVQKIKDINNNHLIDIFLNLTYLIINDNELLEHYVIKFCELLEHYLHIKNHYNTDIQIIKTDIENLEMSLKVIIMTIHKLGRIGLSYINDIIEWSKNIFDNYDLITEYIVDKYEYIIVSQEIKELIGENNDKIRVIENELLIDAISCQTVINPYFIKSGDNYNLIDRKTMMMISYSKINPFTREYVDRKLLEEFNNNLDVIVMRQEKEKLLT</sequence>